<evidence type="ECO:0000256" key="1">
    <source>
        <dbReference type="ARBA" id="ARBA00005254"/>
    </source>
</evidence>
<protein>
    <submittedName>
        <fullName evidence="3">Enoyl-CoA hydratase</fullName>
        <ecNumber evidence="3">4.2.1.17</ecNumber>
    </submittedName>
</protein>
<reference evidence="3 4" key="1">
    <citation type="submission" date="2021-03" db="EMBL/GenBank/DDBJ databases">
        <title>Sequencing the genomes of 1000 actinobacteria strains.</title>
        <authorList>
            <person name="Klenk H.-P."/>
        </authorList>
    </citation>
    <scope>NUCLEOTIDE SEQUENCE [LARGE SCALE GENOMIC DNA]</scope>
    <source>
        <strain evidence="3 4">DSM 44580</strain>
    </source>
</reference>
<gene>
    <name evidence="3" type="ORF">JOF53_000069</name>
</gene>
<organism evidence="3 4">
    <name type="scientific">Crossiella equi</name>
    <dbReference type="NCBI Taxonomy" id="130796"/>
    <lineage>
        <taxon>Bacteria</taxon>
        <taxon>Bacillati</taxon>
        <taxon>Actinomycetota</taxon>
        <taxon>Actinomycetes</taxon>
        <taxon>Pseudonocardiales</taxon>
        <taxon>Pseudonocardiaceae</taxon>
        <taxon>Crossiella</taxon>
    </lineage>
</organism>
<keyword evidence="4" id="KW-1185">Reference proteome</keyword>
<dbReference type="EC" id="4.2.1.17" evidence="3"/>
<comment type="caution">
    <text evidence="3">The sequence shown here is derived from an EMBL/GenBank/DDBJ whole genome shotgun (WGS) entry which is preliminary data.</text>
</comment>
<dbReference type="GO" id="GO:0004300">
    <property type="term" value="F:enoyl-CoA hydratase activity"/>
    <property type="evidence" value="ECO:0007669"/>
    <property type="project" value="UniProtKB-EC"/>
</dbReference>
<dbReference type="Proteomes" id="UP001519363">
    <property type="component" value="Unassembled WGS sequence"/>
</dbReference>
<keyword evidence="3" id="KW-0456">Lyase</keyword>
<name>A0ABS5A4M8_9PSEU</name>
<dbReference type="InterPro" id="IPR018376">
    <property type="entry name" value="Enoyl-CoA_hyd/isom_CS"/>
</dbReference>
<dbReference type="Pfam" id="PF00378">
    <property type="entry name" value="ECH_1"/>
    <property type="match status" value="1"/>
</dbReference>
<dbReference type="RefSeq" id="WP_086782493.1">
    <property type="nucleotide sequence ID" value="NZ_JAGIOO010000001.1"/>
</dbReference>
<dbReference type="EMBL" id="JAGIOO010000001">
    <property type="protein sequence ID" value="MBP2471197.1"/>
    <property type="molecule type" value="Genomic_DNA"/>
</dbReference>
<dbReference type="InterPro" id="IPR001753">
    <property type="entry name" value="Enoyl-CoA_hydra/iso"/>
</dbReference>
<dbReference type="Gene3D" id="3.90.226.10">
    <property type="entry name" value="2-enoyl-CoA Hydratase, Chain A, domain 1"/>
    <property type="match status" value="1"/>
</dbReference>
<dbReference type="PANTHER" id="PTHR11941">
    <property type="entry name" value="ENOYL-COA HYDRATASE-RELATED"/>
    <property type="match status" value="1"/>
</dbReference>
<accession>A0ABS5A4M8</accession>
<evidence type="ECO:0000256" key="2">
    <source>
        <dbReference type="RuleBase" id="RU003707"/>
    </source>
</evidence>
<dbReference type="PROSITE" id="PS00166">
    <property type="entry name" value="ENOYL_COA_HYDRATASE"/>
    <property type="match status" value="1"/>
</dbReference>
<dbReference type="SUPFAM" id="SSF52096">
    <property type="entry name" value="ClpP/crotonase"/>
    <property type="match status" value="1"/>
</dbReference>
<sequence>MTSTVHLSRPLPRVALITLDNPPVNTLSPECRAELRAVLAELDADLEVRAVVLTGAGRLFTAGADLTADLAMTAGQVPEFLADFGGVVDAIEDFRAPVLAAVNGPAVGGGFELALACDIRLASTESYFVAAGVNVGLLANYWRLVRTVGLGPAKDVLLTGERCAVEDALRWGLVTRVHPPEALLAEALATAARIASRAPLSVEAAKRCANQAALLSRTEADAVQVKEFTALYQSRDHREALRAFFERSPGEFHRR</sequence>
<comment type="similarity">
    <text evidence="1 2">Belongs to the enoyl-CoA hydratase/isomerase family.</text>
</comment>
<evidence type="ECO:0000313" key="4">
    <source>
        <dbReference type="Proteomes" id="UP001519363"/>
    </source>
</evidence>
<proteinExistence type="inferred from homology"/>
<dbReference type="CDD" id="cd06558">
    <property type="entry name" value="crotonase-like"/>
    <property type="match status" value="1"/>
</dbReference>
<evidence type="ECO:0000313" key="3">
    <source>
        <dbReference type="EMBL" id="MBP2471197.1"/>
    </source>
</evidence>
<dbReference type="InterPro" id="IPR029045">
    <property type="entry name" value="ClpP/crotonase-like_dom_sf"/>
</dbReference>
<dbReference type="PANTHER" id="PTHR11941:SF54">
    <property type="entry name" value="ENOYL-COA HYDRATASE, MITOCHONDRIAL"/>
    <property type="match status" value="1"/>
</dbReference>